<evidence type="ECO:0000313" key="7">
    <source>
        <dbReference type="EMBL" id="GMT33950.1"/>
    </source>
</evidence>
<keyword evidence="4 5" id="KW-0472">Membrane</keyword>
<protein>
    <recommendedName>
        <fullName evidence="6">Bicarbonate transporter-like transmembrane domain-containing protein</fullName>
    </recommendedName>
</protein>
<dbReference type="PANTHER" id="PTHR11453:SF121">
    <property type="entry name" value="ANION TRANSPORTER ABTS-2"/>
    <property type="match status" value="1"/>
</dbReference>
<accession>A0AAV5WQQ7</accession>
<organism evidence="7 8">
    <name type="scientific">Pristionchus fissidentatus</name>
    <dbReference type="NCBI Taxonomy" id="1538716"/>
    <lineage>
        <taxon>Eukaryota</taxon>
        <taxon>Metazoa</taxon>
        <taxon>Ecdysozoa</taxon>
        <taxon>Nematoda</taxon>
        <taxon>Chromadorea</taxon>
        <taxon>Rhabditida</taxon>
        <taxon>Rhabditina</taxon>
        <taxon>Diplogasteromorpha</taxon>
        <taxon>Diplogasteroidea</taxon>
        <taxon>Neodiplogasteridae</taxon>
        <taxon>Pristionchus</taxon>
    </lineage>
</organism>
<dbReference type="GO" id="GO:0005452">
    <property type="term" value="F:solute:inorganic anion antiporter activity"/>
    <property type="evidence" value="ECO:0007669"/>
    <property type="project" value="InterPro"/>
</dbReference>
<proteinExistence type="predicted"/>
<feature type="domain" description="Bicarbonate transporter-like transmembrane" evidence="6">
    <location>
        <begin position="1"/>
        <end position="170"/>
    </location>
</feature>
<feature type="non-terminal residue" evidence="7">
    <location>
        <position position="1"/>
    </location>
</feature>
<comment type="subcellular location">
    <subcellularLocation>
        <location evidence="1">Membrane</location>
        <topology evidence="1">Multi-pass membrane protein</topology>
    </subcellularLocation>
</comment>
<feature type="transmembrane region" description="Helical" evidence="5">
    <location>
        <begin position="66"/>
        <end position="85"/>
    </location>
</feature>
<keyword evidence="8" id="KW-1185">Reference proteome</keyword>
<keyword evidence="3 5" id="KW-1133">Transmembrane helix</keyword>
<name>A0AAV5WQQ7_9BILA</name>
<comment type="caution">
    <text evidence="7">The sequence shown here is derived from an EMBL/GenBank/DDBJ whole genome shotgun (WGS) entry which is preliminary data.</text>
</comment>
<evidence type="ECO:0000313" key="8">
    <source>
        <dbReference type="Proteomes" id="UP001432322"/>
    </source>
</evidence>
<feature type="transmembrane region" description="Helical" evidence="5">
    <location>
        <begin position="35"/>
        <end position="54"/>
    </location>
</feature>
<gene>
    <name evidence="7" type="ORF">PFISCL1PPCAC_25247</name>
</gene>
<evidence type="ECO:0000256" key="3">
    <source>
        <dbReference type="ARBA" id="ARBA00022989"/>
    </source>
</evidence>
<dbReference type="GO" id="GO:0050801">
    <property type="term" value="P:monoatomic ion homeostasis"/>
    <property type="evidence" value="ECO:0007669"/>
    <property type="project" value="TreeGrafter"/>
</dbReference>
<dbReference type="GO" id="GO:0006820">
    <property type="term" value="P:monoatomic anion transport"/>
    <property type="evidence" value="ECO:0007669"/>
    <property type="project" value="InterPro"/>
</dbReference>
<feature type="transmembrane region" description="Helical" evidence="5">
    <location>
        <begin position="122"/>
        <end position="142"/>
    </location>
</feature>
<evidence type="ECO:0000256" key="4">
    <source>
        <dbReference type="ARBA" id="ARBA00023136"/>
    </source>
</evidence>
<dbReference type="InterPro" id="IPR011531">
    <property type="entry name" value="HCO3_transpt-like_TM_dom"/>
</dbReference>
<evidence type="ECO:0000256" key="5">
    <source>
        <dbReference type="SAM" id="Phobius"/>
    </source>
</evidence>
<keyword evidence="2 5" id="KW-0812">Transmembrane</keyword>
<dbReference type="InterPro" id="IPR003020">
    <property type="entry name" value="HCO3_transpt_euk"/>
</dbReference>
<dbReference type="Gene3D" id="1.10.287.570">
    <property type="entry name" value="Helical hairpin bin"/>
    <property type="match status" value="1"/>
</dbReference>
<dbReference type="Pfam" id="PF00955">
    <property type="entry name" value="HCO3_cotransp"/>
    <property type="match status" value="1"/>
</dbReference>
<dbReference type="PANTHER" id="PTHR11453">
    <property type="entry name" value="ANION EXCHANGE PROTEIN"/>
    <property type="match status" value="1"/>
</dbReference>
<dbReference type="Proteomes" id="UP001432322">
    <property type="component" value="Unassembled WGS sequence"/>
</dbReference>
<evidence type="ECO:0000256" key="1">
    <source>
        <dbReference type="ARBA" id="ARBA00004141"/>
    </source>
</evidence>
<evidence type="ECO:0000259" key="6">
    <source>
        <dbReference type="Pfam" id="PF00955"/>
    </source>
</evidence>
<dbReference type="GO" id="GO:0016323">
    <property type="term" value="C:basolateral plasma membrane"/>
    <property type="evidence" value="ECO:0007669"/>
    <property type="project" value="TreeGrafter"/>
</dbReference>
<dbReference type="AlphaFoldDB" id="A0AAV5WQQ7"/>
<reference evidence="7" key="1">
    <citation type="submission" date="2023-10" db="EMBL/GenBank/DDBJ databases">
        <title>Genome assembly of Pristionchus species.</title>
        <authorList>
            <person name="Yoshida K."/>
            <person name="Sommer R.J."/>
        </authorList>
    </citation>
    <scope>NUCLEOTIDE SEQUENCE</scope>
    <source>
        <strain evidence="7">RS5133</strain>
    </source>
</reference>
<dbReference type="EMBL" id="BTSY01000006">
    <property type="protein sequence ID" value="GMT33950.1"/>
    <property type="molecule type" value="Genomic_DNA"/>
</dbReference>
<feature type="non-terminal residue" evidence="7">
    <location>
        <position position="173"/>
    </location>
</feature>
<sequence>RPFTGLRDDFRRRWAVYFSDWSDGFRDMQSINKQISTVFFLLCAILPTSIAYGMLNDGNTGGLINVQKVIVGQAIGGIVFSIFGGQPMLILSTTAPLSIYIHVIYNIAQSTGWPFYNLYACVGLWCQVYLIAASVFQAAHLLKFTRRSTEEMFSLFIAVELTYEAIRGMIDGW</sequence>
<evidence type="ECO:0000256" key="2">
    <source>
        <dbReference type="ARBA" id="ARBA00022692"/>
    </source>
</evidence>